<evidence type="ECO:0000313" key="2">
    <source>
        <dbReference type="EMBL" id="WOO81428.1"/>
    </source>
</evidence>
<dbReference type="EMBL" id="CP086716">
    <property type="protein sequence ID" value="WOO81428.1"/>
    <property type="molecule type" value="Genomic_DNA"/>
</dbReference>
<dbReference type="RefSeq" id="XP_062627460.1">
    <property type="nucleotide sequence ID" value="XM_062771476.1"/>
</dbReference>
<reference evidence="2" key="1">
    <citation type="submission" date="2023-10" db="EMBL/GenBank/DDBJ databases">
        <authorList>
            <person name="Noh H."/>
        </authorList>
    </citation>
    <scope>NUCLEOTIDE SEQUENCE</scope>
    <source>
        <strain evidence="2">DUCC4014</strain>
    </source>
</reference>
<evidence type="ECO:0000256" key="1">
    <source>
        <dbReference type="SAM" id="MobiDB-lite"/>
    </source>
</evidence>
<organism evidence="2 3">
    <name type="scientific">Vanrija pseudolonga</name>
    <dbReference type="NCBI Taxonomy" id="143232"/>
    <lineage>
        <taxon>Eukaryota</taxon>
        <taxon>Fungi</taxon>
        <taxon>Dikarya</taxon>
        <taxon>Basidiomycota</taxon>
        <taxon>Agaricomycotina</taxon>
        <taxon>Tremellomycetes</taxon>
        <taxon>Trichosporonales</taxon>
        <taxon>Trichosporonaceae</taxon>
        <taxon>Vanrija</taxon>
    </lineage>
</organism>
<evidence type="ECO:0000313" key="3">
    <source>
        <dbReference type="Proteomes" id="UP000827549"/>
    </source>
</evidence>
<name>A0AAF0YDC9_9TREE</name>
<gene>
    <name evidence="2" type="ORF">LOC62_03G004951</name>
</gene>
<feature type="region of interest" description="Disordered" evidence="1">
    <location>
        <begin position="1"/>
        <end position="24"/>
    </location>
</feature>
<keyword evidence="3" id="KW-1185">Reference proteome</keyword>
<accession>A0AAF0YDC9</accession>
<dbReference type="GeneID" id="87808182"/>
<proteinExistence type="predicted"/>
<dbReference type="Proteomes" id="UP000827549">
    <property type="component" value="Chromosome 3"/>
</dbReference>
<sequence>MWVFTEVDDGLPRKSPGQDEDDSGFFGLQKNSSGIFRLLQGHYDAQDMIDIGHFDEKPNDADAWSSDHVAYEAWDPFGIPAPKKKASPPKDDGVKRPYHVIRREHDHHNSVKEPEDEFVRAYATYAEAREVASTWISSQWGVHVDEREKGTICGGYETYATFLEGEEMWIFVQEEGTRRLGGPDGTVAPESVFVVVERRGASESASGSKVDIVEMKVFYA</sequence>
<dbReference type="AlphaFoldDB" id="A0AAF0YDC9"/>
<protein>
    <submittedName>
        <fullName evidence="2">Uncharacterized protein</fullName>
    </submittedName>
</protein>